<dbReference type="AlphaFoldDB" id="A0A6A3IKF8"/>
<accession>A0A6A3IKF8</accession>
<reference evidence="1 2" key="1">
    <citation type="submission" date="2018-09" db="EMBL/GenBank/DDBJ databases">
        <title>Genomic investigation of the strawberry pathogen Phytophthora fragariae indicates pathogenicity is determined by transcriptional variation in three key races.</title>
        <authorList>
            <person name="Adams T.M."/>
            <person name="Armitage A.D."/>
            <person name="Sobczyk M.K."/>
            <person name="Bates H.J."/>
            <person name="Dunwell J.M."/>
            <person name="Nellist C.F."/>
            <person name="Harrison R.J."/>
        </authorList>
    </citation>
    <scope>NUCLEOTIDE SEQUENCE [LARGE SCALE GENOMIC DNA]</scope>
    <source>
        <strain evidence="1 2">SCRP324</strain>
    </source>
</reference>
<gene>
    <name evidence="1" type="ORF">PR002_g23495</name>
</gene>
<comment type="caution">
    <text evidence="1">The sequence shown here is derived from an EMBL/GenBank/DDBJ whole genome shotgun (WGS) entry which is preliminary data.</text>
</comment>
<dbReference type="EMBL" id="QXFU01002697">
    <property type="protein sequence ID" value="KAE8982571.1"/>
    <property type="molecule type" value="Genomic_DNA"/>
</dbReference>
<dbReference type="Proteomes" id="UP000435112">
    <property type="component" value="Unassembled WGS sequence"/>
</dbReference>
<protein>
    <submittedName>
        <fullName evidence="1">Uncharacterized protein</fullName>
    </submittedName>
</protein>
<evidence type="ECO:0000313" key="1">
    <source>
        <dbReference type="EMBL" id="KAE8982571.1"/>
    </source>
</evidence>
<evidence type="ECO:0000313" key="2">
    <source>
        <dbReference type="Proteomes" id="UP000435112"/>
    </source>
</evidence>
<proteinExistence type="predicted"/>
<organism evidence="1 2">
    <name type="scientific">Phytophthora rubi</name>
    <dbReference type="NCBI Taxonomy" id="129364"/>
    <lineage>
        <taxon>Eukaryota</taxon>
        <taxon>Sar</taxon>
        <taxon>Stramenopiles</taxon>
        <taxon>Oomycota</taxon>
        <taxon>Peronosporomycetes</taxon>
        <taxon>Peronosporales</taxon>
        <taxon>Peronosporaceae</taxon>
        <taxon>Phytophthora</taxon>
    </lineage>
</organism>
<sequence>MRILLLGVSGVSRASTIDSRKTSYSCTDTTSKRHSPSAMKLVTLGVCWKLISHV</sequence>
<name>A0A6A3IKF8_9STRA</name>